<keyword evidence="4" id="KW-0808">Transferase</keyword>
<gene>
    <name evidence="7" type="ORF">GCM10022261_04820</name>
</gene>
<proteinExistence type="inferred from homology"/>
<comment type="similarity">
    <text evidence="2">Belongs to the CDP-glycerol glycerophosphotransferase family.</text>
</comment>
<dbReference type="Gene3D" id="3.40.50.2000">
    <property type="entry name" value="Glycogen Phosphorylase B"/>
    <property type="match status" value="1"/>
</dbReference>
<dbReference type="EMBL" id="BAABAZ010000004">
    <property type="protein sequence ID" value="GAA4282951.1"/>
    <property type="molecule type" value="Genomic_DNA"/>
</dbReference>
<keyword evidence="5" id="KW-0777">Teichoic acid biosynthesis</keyword>
<dbReference type="InterPro" id="IPR007554">
    <property type="entry name" value="Glycerophosphate_synth"/>
</dbReference>
<dbReference type="Gene3D" id="3.40.50.12580">
    <property type="match status" value="1"/>
</dbReference>
<sequence>MDLGRVAREQAKKVLPSAAQSYLRQELPAWKKHLRRNQSYVANALSARAFTSALRSPIRPKTVVWESFAGNGALCNPEALFRAMIDGPRYAEFTHTWVLSRKASDSAFLTEFAGHPRVHFVDHKTPEYYRVLETSQYLVNNATFPTDFIKRPEQTYLNTWHGTPLKKMGYDIADGAVDSRNILRNFMSADYLLAQNSFMTEQMYLSAYRLRNVFEGAIIEEGYPRTDHMFGPGAWVHARQVLRDRGIDAGSRKVLTFAPTWRGESFSRPDVDVQALRETIGALRRHPQLRDWVILLKAHQVVYEQLKDDPDLASVLVPNDVPANEVLALSDLLVSDYSSIFVDYLASGRPLALHIPDVHSYSDSRGLYLDIEQMPGPVSTTSTELLDNVTRILAGGGLDEPFPAAAHRYRQLAARFTPHDDGDVSRRIIDVVFNGNEDGYRVRRGFRDGRTRLAIYLGGMITNGITSSALNLLSRLDPNTYDVTALYCRSDSPDYRANAALIPDHVRHVVRDPGLLQYALQASMDELVKAPDDWRNAHLADAGLWQWEWRRLFGDADFDAAIDFSGYSNYWTRLMLHGSAPRKAIWLHDDLRADAEREIDGERPHRDNLYGVFKLYRGFDALVSVSPGLSRINAESLQEFAPAAKFVSARNTIDVERVLSGTDQIRFSASDAPTMSLNRLTDVIAELGRLYSYDTVVAEASRQQLVSTFISRGNWTTFVTVGWLSPEKNHARLIRAFARVHEQNENTRLLIIGDGPLRGELTALTQSLGIAEWVVFTGWLRDPFALMAECDCFVMSSNYEGQPDVILEARVLGLPVVTTHFGSVHSAMAGGGGLIVGQDVEALAEGMRSFIRGEVRAEPFDGGAYNAEVIGEFHAAVFGTGTAARPTAREGVPNRR</sequence>
<dbReference type="Pfam" id="PF13692">
    <property type="entry name" value="Glyco_trans_1_4"/>
    <property type="match status" value="1"/>
</dbReference>
<organism evidence="7 8">
    <name type="scientific">Brevibacterium daeguense</name>
    <dbReference type="NCBI Taxonomy" id="909936"/>
    <lineage>
        <taxon>Bacteria</taxon>
        <taxon>Bacillati</taxon>
        <taxon>Actinomycetota</taxon>
        <taxon>Actinomycetes</taxon>
        <taxon>Micrococcales</taxon>
        <taxon>Brevibacteriaceae</taxon>
        <taxon>Brevibacterium</taxon>
    </lineage>
</organism>
<name>A0ABP8EG87_9MICO</name>
<evidence type="ECO:0000256" key="4">
    <source>
        <dbReference type="ARBA" id="ARBA00022679"/>
    </source>
</evidence>
<evidence type="ECO:0000256" key="6">
    <source>
        <dbReference type="ARBA" id="ARBA00023136"/>
    </source>
</evidence>
<dbReference type="InterPro" id="IPR051612">
    <property type="entry name" value="Teichoic_Acid_Biosynth"/>
</dbReference>
<dbReference type="PANTHER" id="PTHR37316">
    <property type="entry name" value="TEICHOIC ACID GLYCEROL-PHOSPHATE PRIMASE"/>
    <property type="match status" value="1"/>
</dbReference>
<evidence type="ECO:0000256" key="3">
    <source>
        <dbReference type="ARBA" id="ARBA00022475"/>
    </source>
</evidence>
<dbReference type="PANTHER" id="PTHR37316:SF3">
    <property type="entry name" value="TEICHOIC ACID GLYCEROL-PHOSPHATE TRANSFERASE"/>
    <property type="match status" value="1"/>
</dbReference>
<dbReference type="SUPFAM" id="SSF53756">
    <property type="entry name" value="UDP-Glycosyltransferase/glycogen phosphorylase"/>
    <property type="match status" value="2"/>
</dbReference>
<keyword evidence="8" id="KW-1185">Reference proteome</keyword>
<dbReference type="Pfam" id="PF04464">
    <property type="entry name" value="Glyphos_transf"/>
    <property type="match status" value="1"/>
</dbReference>
<accession>A0ABP8EG87</accession>
<dbReference type="InterPro" id="IPR043148">
    <property type="entry name" value="TagF_C"/>
</dbReference>
<dbReference type="InterPro" id="IPR043149">
    <property type="entry name" value="TagF_N"/>
</dbReference>
<dbReference type="Gene3D" id="3.40.50.11820">
    <property type="match status" value="1"/>
</dbReference>
<dbReference type="CDD" id="cd03811">
    <property type="entry name" value="GT4_GT28_WabH-like"/>
    <property type="match status" value="1"/>
</dbReference>
<keyword evidence="6" id="KW-0472">Membrane</keyword>
<dbReference type="Proteomes" id="UP001501586">
    <property type="component" value="Unassembled WGS sequence"/>
</dbReference>
<evidence type="ECO:0000256" key="2">
    <source>
        <dbReference type="ARBA" id="ARBA00010488"/>
    </source>
</evidence>
<evidence type="ECO:0008006" key="9">
    <source>
        <dbReference type="Google" id="ProtNLM"/>
    </source>
</evidence>
<dbReference type="RefSeq" id="WP_236864753.1">
    <property type="nucleotide sequence ID" value="NZ_BAABAZ010000004.1"/>
</dbReference>
<reference evidence="8" key="1">
    <citation type="journal article" date="2019" name="Int. J. Syst. Evol. Microbiol.">
        <title>The Global Catalogue of Microorganisms (GCM) 10K type strain sequencing project: providing services to taxonomists for standard genome sequencing and annotation.</title>
        <authorList>
            <consortium name="The Broad Institute Genomics Platform"/>
            <consortium name="The Broad Institute Genome Sequencing Center for Infectious Disease"/>
            <person name="Wu L."/>
            <person name="Ma J."/>
        </authorList>
    </citation>
    <scope>NUCLEOTIDE SEQUENCE [LARGE SCALE GENOMIC DNA]</scope>
    <source>
        <strain evidence="8">JCM 17458</strain>
    </source>
</reference>
<keyword evidence="3" id="KW-1003">Cell membrane</keyword>
<protein>
    <recommendedName>
        <fullName evidence="9">Glycosyltransferase</fullName>
    </recommendedName>
</protein>
<evidence type="ECO:0000256" key="1">
    <source>
        <dbReference type="ARBA" id="ARBA00004202"/>
    </source>
</evidence>
<comment type="caution">
    <text evidence="7">The sequence shown here is derived from an EMBL/GenBank/DDBJ whole genome shotgun (WGS) entry which is preliminary data.</text>
</comment>
<comment type="subcellular location">
    <subcellularLocation>
        <location evidence="1">Cell membrane</location>
        <topology evidence="1">Peripheral membrane protein</topology>
    </subcellularLocation>
</comment>
<evidence type="ECO:0000256" key="5">
    <source>
        <dbReference type="ARBA" id="ARBA00022944"/>
    </source>
</evidence>
<evidence type="ECO:0000313" key="7">
    <source>
        <dbReference type="EMBL" id="GAA4282951.1"/>
    </source>
</evidence>
<evidence type="ECO:0000313" key="8">
    <source>
        <dbReference type="Proteomes" id="UP001501586"/>
    </source>
</evidence>